<keyword evidence="1" id="KW-0812">Transmembrane</keyword>
<evidence type="ECO:0000256" key="1">
    <source>
        <dbReference type="SAM" id="Phobius"/>
    </source>
</evidence>
<keyword evidence="4" id="KW-1185">Reference proteome</keyword>
<gene>
    <name evidence="3" type="ORF">E0E05_17110</name>
</gene>
<dbReference type="InterPro" id="IPR036465">
    <property type="entry name" value="vWFA_dom_sf"/>
</dbReference>
<dbReference type="RefSeq" id="WP_131617794.1">
    <property type="nucleotide sequence ID" value="NZ_CP036532.1"/>
</dbReference>
<protein>
    <submittedName>
        <fullName evidence="3">Pilus assembly protein</fullName>
    </submittedName>
</protein>
<dbReference type="EMBL" id="CP036532">
    <property type="protein sequence ID" value="QBK32151.1"/>
    <property type="molecule type" value="Genomic_DNA"/>
</dbReference>
<dbReference type="AlphaFoldDB" id="A0A4P6V3Y4"/>
<dbReference type="Pfam" id="PF13400">
    <property type="entry name" value="Tad"/>
    <property type="match status" value="1"/>
</dbReference>
<reference evidence="3 4" key="1">
    <citation type="journal article" date="2017" name="Int. J. Syst. Evol. Microbiol.">
        <title>Roseitalea porphyridii gen. nov., sp. nov., isolated from a red alga, and reclassification of Hoeflea suaedae Chung et al. 2013 as Pseudohoeflea suaedae gen. nov., comb. nov.</title>
        <authorList>
            <person name="Hyeon J.W."/>
            <person name="Jeong S.E."/>
            <person name="Baek K."/>
            <person name="Jeon C.O."/>
        </authorList>
    </citation>
    <scope>NUCLEOTIDE SEQUENCE [LARGE SCALE GENOMIC DNA]</scope>
    <source>
        <strain evidence="3 4">MA7-20</strain>
    </source>
</reference>
<evidence type="ECO:0000313" key="3">
    <source>
        <dbReference type="EMBL" id="QBK32151.1"/>
    </source>
</evidence>
<dbReference type="Gene3D" id="3.40.50.410">
    <property type="entry name" value="von Willebrand factor, type A domain"/>
    <property type="match status" value="1"/>
</dbReference>
<dbReference type="Proteomes" id="UP000293719">
    <property type="component" value="Chromosome"/>
</dbReference>
<keyword evidence="1" id="KW-0472">Membrane</keyword>
<sequence>MRTIVARRLSPLVAAGRAFAADRGGNFAALFGLSSLVLISAAGMALDYSRLSSAKVRLNQAVDAAVLSTTRNITLGTITEDEAEEVVTAYVLANIDEGELAGEPVQIDKVVVDPAAKTLLVEASIRVPMTLTKLISASERVVSTDAKAQFSNTQIEVAMALDITGSMATWIPASGETRMQGLKKAATKAIDMMFAAPGADERVRIGLVPYAATVDASPVIDEINYTGSSNGCVYERTGPKRYERDFASPLHPVGGTKDCPGAEILPMTDNAALLKSRINAFGTGGCTAGHIAIAWSYYMLAPEWNSAWPAGSDAGPFAPGTRKYAIIMTDGIFNTHPSSGKWCNTPGQAQSNLYARKLCDSMKDDGIKVYTIAFAAPAKAAALMKDCANPDTAESTFFFNATDSDQLEDAFAAIAEDITGLTLIN</sequence>
<dbReference type="KEGG" id="rpod:E0E05_17110"/>
<feature type="domain" description="VWFA" evidence="2">
    <location>
        <begin position="156"/>
        <end position="418"/>
    </location>
</feature>
<evidence type="ECO:0000259" key="2">
    <source>
        <dbReference type="PROSITE" id="PS50234"/>
    </source>
</evidence>
<dbReference type="SUPFAM" id="SSF53300">
    <property type="entry name" value="vWA-like"/>
    <property type="match status" value="1"/>
</dbReference>
<organism evidence="3 4">
    <name type="scientific">Roseitalea porphyridii</name>
    <dbReference type="NCBI Taxonomy" id="1852022"/>
    <lineage>
        <taxon>Bacteria</taxon>
        <taxon>Pseudomonadati</taxon>
        <taxon>Pseudomonadota</taxon>
        <taxon>Alphaproteobacteria</taxon>
        <taxon>Hyphomicrobiales</taxon>
        <taxon>Ahrensiaceae</taxon>
        <taxon>Roseitalea</taxon>
    </lineage>
</organism>
<dbReference type="InterPro" id="IPR002035">
    <property type="entry name" value="VWF_A"/>
</dbReference>
<dbReference type="PROSITE" id="PS50234">
    <property type="entry name" value="VWFA"/>
    <property type="match status" value="1"/>
</dbReference>
<accession>A0A4P6V3Y4</accession>
<dbReference type="GeneID" id="90769024"/>
<proteinExistence type="predicted"/>
<keyword evidence="1" id="KW-1133">Transmembrane helix</keyword>
<evidence type="ECO:0000313" key="4">
    <source>
        <dbReference type="Proteomes" id="UP000293719"/>
    </source>
</evidence>
<dbReference type="OrthoDB" id="7522752at2"/>
<feature type="transmembrane region" description="Helical" evidence="1">
    <location>
        <begin position="30"/>
        <end position="48"/>
    </location>
</feature>
<dbReference type="InterPro" id="IPR028087">
    <property type="entry name" value="Tad_N"/>
</dbReference>
<name>A0A4P6V3Y4_9HYPH</name>